<keyword evidence="2" id="KW-1185">Reference proteome</keyword>
<comment type="caution">
    <text evidence="1">The sequence shown here is derived from an EMBL/GenBank/DDBJ whole genome shotgun (WGS) entry which is preliminary data.</text>
</comment>
<dbReference type="AlphaFoldDB" id="A0A9P9E1U2"/>
<protein>
    <submittedName>
        <fullName evidence="1">Uncharacterized protein</fullName>
    </submittedName>
</protein>
<name>A0A9P9E1U2_9HYPO</name>
<accession>A0A9P9E1U2</accession>
<proteinExistence type="predicted"/>
<gene>
    <name evidence="1" type="ORF">B0J13DRAFT_136305</name>
</gene>
<evidence type="ECO:0000313" key="1">
    <source>
        <dbReference type="EMBL" id="KAH7129338.1"/>
    </source>
</evidence>
<sequence>MRSSRARAYNGPFLSRSMLLQRVRVSLCHSRSFFLLCKASSRTYGLSIVIDCITRRDTSHSQYRDISQPFALPHRQASFKILSNLELPSFHQLRHHQRTTARIKISNGESGFQHWHQPLLFCDPSWSSTSARLPLPLALASSCTVSTYKRIVQASASLLAGLCHLNRRAIARCHQRQAVRHHRECKCRCIFDKTRTRAACACAIASRTRVCLATNSSCFQLRTGSVST</sequence>
<reference evidence="1" key="1">
    <citation type="journal article" date="2021" name="Nat. Commun.">
        <title>Genetic determinants of endophytism in the Arabidopsis root mycobiome.</title>
        <authorList>
            <person name="Mesny F."/>
            <person name="Miyauchi S."/>
            <person name="Thiergart T."/>
            <person name="Pickel B."/>
            <person name="Atanasova L."/>
            <person name="Karlsson M."/>
            <person name="Huettel B."/>
            <person name="Barry K.W."/>
            <person name="Haridas S."/>
            <person name="Chen C."/>
            <person name="Bauer D."/>
            <person name="Andreopoulos W."/>
            <person name="Pangilinan J."/>
            <person name="LaButti K."/>
            <person name="Riley R."/>
            <person name="Lipzen A."/>
            <person name="Clum A."/>
            <person name="Drula E."/>
            <person name="Henrissat B."/>
            <person name="Kohler A."/>
            <person name="Grigoriev I.V."/>
            <person name="Martin F.M."/>
            <person name="Hacquard S."/>
        </authorList>
    </citation>
    <scope>NUCLEOTIDE SEQUENCE</scope>
    <source>
        <strain evidence="1">MPI-CAGE-AT-0021</strain>
    </source>
</reference>
<evidence type="ECO:0000313" key="2">
    <source>
        <dbReference type="Proteomes" id="UP000717696"/>
    </source>
</evidence>
<organism evidence="1 2">
    <name type="scientific">Dactylonectria estremocensis</name>
    <dbReference type="NCBI Taxonomy" id="1079267"/>
    <lineage>
        <taxon>Eukaryota</taxon>
        <taxon>Fungi</taxon>
        <taxon>Dikarya</taxon>
        <taxon>Ascomycota</taxon>
        <taxon>Pezizomycotina</taxon>
        <taxon>Sordariomycetes</taxon>
        <taxon>Hypocreomycetidae</taxon>
        <taxon>Hypocreales</taxon>
        <taxon>Nectriaceae</taxon>
        <taxon>Dactylonectria</taxon>
    </lineage>
</organism>
<dbReference type="EMBL" id="JAGMUU010000021">
    <property type="protein sequence ID" value="KAH7129338.1"/>
    <property type="molecule type" value="Genomic_DNA"/>
</dbReference>
<dbReference type="Proteomes" id="UP000717696">
    <property type="component" value="Unassembled WGS sequence"/>
</dbReference>